<dbReference type="Gene3D" id="1.10.760.10">
    <property type="entry name" value="Cytochrome c-like domain"/>
    <property type="match status" value="1"/>
</dbReference>
<dbReference type="PROSITE" id="PS51007">
    <property type="entry name" value="CYTC"/>
    <property type="match status" value="1"/>
</dbReference>
<keyword evidence="5" id="KW-0732">Signal</keyword>
<reference evidence="7 8" key="1">
    <citation type="submission" date="2019-11" db="EMBL/GenBank/DDBJ databases">
        <authorList>
            <person name="Zheng R.K."/>
            <person name="Sun C.M."/>
        </authorList>
    </citation>
    <scope>NUCLEOTIDE SEQUENCE [LARGE SCALE GENOMIC DNA]</scope>
    <source>
        <strain evidence="7 8">WC007</strain>
    </source>
</reference>
<gene>
    <name evidence="7" type="ORF">GM418_00225</name>
</gene>
<evidence type="ECO:0000256" key="4">
    <source>
        <dbReference type="PROSITE-ProRule" id="PRU00433"/>
    </source>
</evidence>
<dbReference type="PIRSF" id="PIRSF028099">
    <property type="entry name" value="DUF1111"/>
    <property type="match status" value="1"/>
</dbReference>
<evidence type="ECO:0000313" key="7">
    <source>
        <dbReference type="EMBL" id="QGY42133.1"/>
    </source>
</evidence>
<dbReference type="GO" id="GO:0004130">
    <property type="term" value="F:cytochrome-c peroxidase activity"/>
    <property type="evidence" value="ECO:0007669"/>
    <property type="project" value="TreeGrafter"/>
</dbReference>
<dbReference type="InterPro" id="IPR051395">
    <property type="entry name" value="Cytochrome_c_Peroxidase/MauG"/>
</dbReference>
<dbReference type="PANTHER" id="PTHR30600:SF4">
    <property type="entry name" value="CYTOCHROME C DOMAIN-CONTAINING PROTEIN"/>
    <property type="match status" value="1"/>
</dbReference>
<keyword evidence="3 4" id="KW-0408">Iron</keyword>
<protein>
    <submittedName>
        <fullName evidence="7">C-type cytochrome</fullName>
    </submittedName>
</protein>
<dbReference type="InterPro" id="IPR036909">
    <property type="entry name" value="Cyt_c-like_dom_sf"/>
</dbReference>
<evidence type="ECO:0000256" key="5">
    <source>
        <dbReference type="SAM" id="SignalP"/>
    </source>
</evidence>
<dbReference type="RefSeq" id="WP_158861990.1">
    <property type="nucleotide sequence ID" value="NZ_CP046401.1"/>
</dbReference>
<dbReference type="InterPro" id="IPR010538">
    <property type="entry name" value="DHOR"/>
</dbReference>
<keyword evidence="2 4" id="KW-0479">Metal-binding</keyword>
<feature type="domain" description="Cytochrome c" evidence="6">
    <location>
        <begin position="327"/>
        <end position="459"/>
    </location>
</feature>
<dbReference type="AlphaFoldDB" id="A0A6I6JQ41"/>
<dbReference type="GO" id="GO:0020037">
    <property type="term" value="F:heme binding"/>
    <property type="evidence" value="ECO:0007669"/>
    <property type="project" value="InterPro"/>
</dbReference>
<dbReference type="PROSITE" id="PS51257">
    <property type="entry name" value="PROKAR_LIPOPROTEIN"/>
    <property type="match status" value="1"/>
</dbReference>
<dbReference type="PANTHER" id="PTHR30600">
    <property type="entry name" value="CYTOCHROME C PEROXIDASE-RELATED"/>
    <property type="match status" value="1"/>
</dbReference>
<feature type="chain" id="PRO_5026210253" evidence="5">
    <location>
        <begin position="19"/>
        <end position="459"/>
    </location>
</feature>
<organism evidence="7 8">
    <name type="scientific">Maribellus comscasis</name>
    <dbReference type="NCBI Taxonomy" id="2681766"/>
    <lineage>
        <taxon>Bacteria</taxon>
        <taxon>Pseudomonadati</taxon>
        <taxon>Bacteroidota</taxon>
        <taxon>Bacteroidia</taxon>
        <taxon>Marinilabiliales</taxon>
        <taxon>Prolixibacteraceae</taxon>
        <taxon>Maribellus</taxon>
    </lineage>
</organism>
<dbReference type="GO" id="GO:0046872">
    <property type="term" value="F:metal ion binding"/>
    <property type="evidence" value="ECO:0007669"/>
    <property type="project" value="UniProtKB-KW"/>
</dbReference>
<accession>A0A6I6JQ41</accession>
<evidence type="ECO:0000256" key="1">
    <source>
        <dbReference type="ARBA" id="ARBA00022617"/>
    </source>
</evidence>
<dbReference type="Proteomes" id="UP000428260">
    <property type="component" value="Chromosome"/>
</dbReference>
<dbReference type="InterPro" id="IPR009056">
    <property type="entry name" value="Cyt_c-like_dom"/>
</dbReference>
<proteinExistence type="predicted"/>
<keyword evidence="1 4" id="KW-0349">Heme</keyword>
<evidence type="ECO:0000313" key="8">
    <source>
        <dbReference type="Proteomes" id="UP000428260"/>
    </source>
</evidence>
<name>A0A6I6JQ41_9BACT</name>
<dbReference type="SUPFAM" id="SSF46626">
    <property type="entry name" value="Cytochrome c"/>
    <property type="match status" value="1"/>
</dbReference>
<feature type="signal peptide" evidence="5">
    <location>
        <begin position="1"/>
        <end position="18"/>
    </location>
</feature>
<evidence type="ECO:0000259" key="6">
    <source>
        <dbReference type="PROSITE" id="PS51007"/>
    </source>
</evidence>
<dbReference type="GO" id="GO:0009055">
    <property type="term" value="F:electron transfer activity"/>
    <property type="evidence" value="ECO:0007669"/>
    <property type="project" value="InterPro"/>
</dbReference>
<sequence>MKRSACRGLFLFFLIAFFASCTKEVETVPTKIEGEKAGGETTVYLQSSTAISSPAPNLTADNLEKHLKGDAAFEDIFVSGDSPVNGGLGPIFNNNSCISCHPGDGRAAFPTGLNDISGFFFKISVPGTDENNGPAPVQGFGTQLQHQANYGYAKEAEMAVEYKNIEMIFDDGTAITLKKPVYSIINPYTALPANVMLSPRIGMPVFGLGLLEAISEDDILANADMNDMDGDGISGKPNYVWDPVSETTALGRFGWKAGTPSVLVQSAGAYNEDMGVTNPVKPVESSYGQTNGDNTEHAVELDMETLDNVTFYAMTLGVPAGRNFDNPEVIQGRKLFEKINCTACHIPSFTTGHIEGIPEISNQKIYPYTDMLLHDMGDGLADNRPEYLANGKEWKTRPLWGIGLTNLANGHTHFLHDGRAANLTEAILWHGGEAEKSRDEFMKLSKSERDALLTFLNAL</sequence>
<keyword evidence="8" id="KW-1185">Reference proteome</keyword>
<dbReference type="EMBL" id="CP046401">
    <property type="protein sequence ID" value="QGY42133.1"/>
    <property type="molecule type" value="Genomic_DNA"/>
</dbReference>
<dbReference type="Pfam" id="PF06537">
    <property type="entry name" value="DHOR"/>
    <property type="match status" value="1"/>
</dbReference>
<evidence type="ECO:0000256" key="3">
    <source>
        <dbReference type="ARBA" id="ARBA00023004"/>
    </source>
</evidence>
<evidence type="ECO:0000256" key="2">
    <source>
        <dbReference type="ARBA" id="ARBA00022723"/>
    </source>
</evidence>
<dbReference type="KEGG" id="mcos:GM418_00225"/>